<gene>
    <name evidence="4" type="ORF">ACFORO_29290</name>
</gene>
<dbReference type="NCBIfam" id="NF005559">
    <property type="entry name" value="PRK07231.1"/>
    <property type="match status" value="1"/>
</dbReference>
<evidence type="ECO:0000256" key="1">
    <source>
        <dbReference type="ARBA" id="ARBA00006484"/>
    </source>
</evidence>
<dbReference type="InterPro" id="IPR036291">
    <property type="entry name" value="NAD(P)-bd_dom_sf"/>
</dbReference>
<dbReference type="EMBL" id="JBHRWI010000039">
    <property type="protein sequence ID" value="MFC3514295.1"/>
    <property type="molecule type" value="Genomic_DNA"/>
</dbReference>
<evidence type="ECO:0000256" key="2">
    <source>
        <dbReference type="ARBA" id="ARBA00023002"/>
    </source>
</evidence>
<dbReference type="PANTHER" id="PTHR42760:SF133">
    <property type="entry name" value="3-OXOACYL-[ACYL-CARRIER-PROTEIN] REDUCTASE"/>
    <property type="match status" value="1"/>
</dbReference>
<proteinExistence type="inferred from homology"/>
<evidence type="ECO:0000259" key="3">
    <source>
        <dbReference type="SMART" id="SM00822"/>
    </source>
</evidence>
<dbReference type="EC" id="1.1.1.-" evidence="4"/>
<dbReference type="InterPro" id="IPR020904">
    <property type="entry name" value="Sc_DH/Rdtase_CS"/>
</dbReference>
<protein>
    <submittedName>
        <fullName evidence="4">SDR family NAD(P)-dependent oxidoreductase</fullName>
        <ecNumber evidence="4">1.1.1.-</ecNumber>
    </submittedName>
</protein>
<dbReference type="PANTHER" id="PTHR42760">
    <property type="entry name" value="SHORT-CHAIN DEHYDROGENASES/REDUCTASES FAMILY MEMBER"/>
    <property type="match status" value="1"/>
</dbReference>
<dbReference type="InterPro" id="IPR002347">
    <property type="entry name" value="SDR_fam"/>
</dbReference>
<comment type="caution">
    <text evidence="4">The sequence shown here is derived from an EMBL/GenBank/DDBJ whole genome shotgun (WGS) entry which is preliminary data.</text>
</comment>
<evidence type="ECO:0000313" key="5">
    <source>
        <dbReference type="Proteomes" id="UP001595764"/>
    </source>
</evidence>
<dbReference type="SMART" id="SM00822">
    <property type="entry name" value="PKS_KR"/>
    <property type="match status" value="1"/>
</dbReference>
<feature type="domain" description="Ketoreductase" evidence="3">
    <location>
        <begin position="8"/>
        <end position="187"/>
    </location>
</feature>
<dbReference type="InterPro" id="IPR057326">
    <property type="entry name" value="KR_dom"/>
</dbReference>
<dbReference type="NCBIfam" id="NF009466">
    <property type="entry name" value="PRK12826.1-2"/>
    <property type="match status" value="1"/>
</dbReference>
<keyword evidence="2 4" id="KW-0560">Oxidoreductase</keyword>
<dbReference type="SUPFAM" id="SSF51735">
    <property type="entry name" value="NAD(P)-binding Rossmann-fold domains"/>
    <property type="match status" value="1"/>
</dbReference>
<reference evidence="5" key="1">
    <citation type="journal article" date="2019" name="Int. J. Syst. Evol. Microbiol.">
        <title>The Global Catalogue of Microorganisms (GCM) 10K type strain sequencing project: providing services to taxonomists for standard genome sequencing and annotation.</title>
        <authorList>
            <consortium name="The Broad Institute Genomics Platform"/>
            <consortium name="The Broad Institute Genome Sequencing Center for Infectious Disease"/>
            <person name="Wu L."/>
            <person name="Ma J."/>
        </authorList>
    </citation>
    <scope>NUCLEOTIDE SEQUENCE [LARGE SCALE GENOMIC DNA]</scope>
    <source>
        <strain evidence="5">CGMCC 4.7682</strain>
    </source>
</reference>
<dbReference type="PROSITE" id="PS00061">
    <property type="entry name" value="ADH_SHORT"/>
    <property type="match status" value="1"/>
</dbReference>
<name>A0ABV7QPQ0_9PSEU</name>
<comment type="similarity">
    <text evidence="1">Belongs to the short-chain dehydrogenases/reductases (SDR) family.</text>
</comment>
<dbReference type="RefSeq" id="WP_377872224.1">
    <property type="nucleotide sequence ID" value="NZ_JBHMAY010000037.1"/>
</dbReference>
<dbReference type="PRINTS" id="PR00081">
    <property type="entry name" value="GDHRDH"/>
</dbReference>
<dbReference type="PRINTS" id="PR00080">
    <property type="entry name" value="SDRFAMILY"/>
</dbReference>
<dbReference type="Proteomes" id="UP001595764">
    <property type="component" value="Unassembled WGS sequence"/>
</dbReference>
<accession>A0ABV7QPQ0</accession>
<sequence length="252" mass="26079">MGDRLDRKVAVITGAGSGIGRATAERFAAEGAVVAAWDVNADRAGLTAKTLADRGFRAAAFAVDVSSAASVRAAADEVIAQFGTVDVLVNNAGIFDYYTTLRDTTEEAWDRVLNVNLKGMFLVTQALLDALVDGGGAVVNTSSISGLVAGGGGVAYTASKHGVIGFTRQLALEYGKHGVRANAVLPGAVETEMTKPLLAQADLPILETVRSVPAGRHAQPDEIADTVLFLASDEARFVYGTSLVVDGGWTVV</sequence>
<evidence type="ECO:0000313" key="4">
    <source>
        <dbReference type="EMBL" id="MFC3514295.1"/>
    </source>
</evidence>
<dbReference type="Pfam" id="PF13561">
    <property type="entry name" value="adh_short_C2"/>
    <property type="match status" value="1"/>
</dbReference>
<dbReference type="GO" id="GO:0016491">
    <property type="term" value="F:oxidoreductase activity"/>
    <property type="evidence" value="ECO:0007669"/>
    <property type="project" value="UniProtKB-KW"/>
</dbReference>
<dbReference type="Gene3D" id="3.40.50.720">
    <property type="entry name" value="NAD(P)-binding Rossmann-like Domain"/>
    <property type="match status" value="1"/>
</dbReference>
<keyword evidence="5" id="KW-1185">Reference proteome</keyword>
<organism evidence="4 5">
    <name type="scientific">Amycolatopsis halotolerans</name>
    <dbReference type="NCBI Taxonomy" id="330083"/>
    <lineage>
        <taxon>Bacteria</taxon>
        <taxon>Bacillati</taxon>
        <taxon>Actinomycetota</taxon>
        <taxon>Actinomycetes</taxon>
        <taxon>Pseudonocardiales</taxon>
        <taxon>Pseudonocardiaceae</taxon>
        <taxon>Amycolatopsis</taxon>
    </lineage>
</organism>